<gene>
    <name evidence="1" type="ORF">EYF80_011406</name>
</gene>
<reference evidence="1 2" key="1">
    <citation type="submission" date="2019-03" db="EMBL/GenBank/DDBJ databases">
        <title>First draft genome of Liparis tanakae, snailfish: a comprehensive survey of snailfish specific genes.</title>
        <authorList>
            <person name="Kim W."/>
            <person name="Song I."/>
            <person name="Jeong J.-H."/>
            <person name="Kim D."/>
            <person name="Kim S."/>
            <person name="Ryu S."/>
            <person name="Song J.Y."/>
            <person name="Lee S.K."/>
        </authorList>
    </citation>
    <scope>NUCLEOTIDE SEQUENCE [LARGE SCALE GENOMIC DNA]</scope>
    <source>
        <tissue evidence="1">Muscle</tissue>
    </source>
</reference>
<dbReference type="EMBL" id="SRLO01000074">
    <property type="protein sequence ID" value="TNN78422.1"/>
    <property type="molecule type" value="Genomic_DNA"/>
</dbReference>
<evidence type="ECO:0000313" key="1">
    <source>
        <dbReference type="EMBL" id="TNN78422.1"/>
    </source>
</evidence>
<proteinExistence type="predicted"/>
<organism evidence="1 2">
    <name type="scientific">Liparis tanakae</name>
    <name type="common">Tanaka's snailfish</name>
    <dbReference type="NCBI Taxonomy" id="230148"/>
    <lineage>
        <taxon>Eukaryota</taxon>
        <taxon>Metazoa</taxon>
        <taxon>Chordata</taxon>
        <taxon>Craniata</taxon>
        <taxon>Vertebrata</taxon>
        <taxon>Euteleostomi</taxon>
        <taxon>Actinopterygii</taxon>
        <taxon>Neopterygii</taxon>
        <taxon>Teleostei</taxon>
        <taxon>Neoteleostei</taxon>
        <taxon>Acanthomorphata</taxon>
        <taxon>Eupercaria</taxon>
        <taxon>Perciformes</taxon>
        <taxon>Cottioidei</taxon>
        <taxon>Cottales</taxon>
        <taxon>Liparidae</taxon>
        <taxon>Liparis</taxon>
    </lineage>
</organism>
<accession>A0A4Z2IMJ4</accession>
<name>A0A4Z2IMJ4_9TELE</name>
<keyword evidence="2" id="KW-1185">Reference proteome</keyword>
<protein>
    <submittedName>
        <fullName evidence="1">Uncharacterized protein</fullName>
    </submittedName>
</protein>
<sequence length="139" mass="15653">MNLVERVAVKVGEHMILKHLLVAVQRELLAAHGADFPVALHMLLELALVIVGWEDDLTQRTSLHVHAAHTEHRRRGREGENVQVNMQSSDEVGKPGAPLIKSICLMPLFCSHVQPQLQILHLSLQLSENSWVSSRFVFF</sequence>
<dbReference type="Proteomes" id="UP000314294">
    <property type="component" value="Unassembled WGS sequence"/>
</dbReference>
<dbReference type="AlphaFoldDB" id="A0A4Z2IMJ4"/>
<comment type="caution">
    <text evidence="1">The sequence shown here is derived from an EMBL/GenBank/DDBJ whole genome shotgun (WGS) entry which is preliminary data.</text>
</comment>
<evidence type="ECO:0000313" key="2">
    <source>
        <dbReference type="Proteomes" id="UP000314294"/>
    </source>
</evidence>